<comment type="caution">
    <text evidence="1">The sequence shown here is derived from an EMBL/GenBank/DDBJ whole genome shotgun (WGS) entry which is preliminary data.</text>
</comment>
<evidence type="ECO:0000313" key="1">
    <source>
        <dbReference type="EMBL" id="EKV06146.1"/>
    </source>
</evidence>
<reference evidence="2" key="1">
    <citation type="journal article" date="2012" name="BMC Genomics">
        <title>Genome sequence of the necrotrophic fungus Penicillium digitatum, the main postharvest pathogen of citrus.</title>
        <authorList>
            <person name="Marcet-Houben M."/>
            <person name="Ballester A.-R."/>
            <person name="de la Fuente B."/>
            <person name="Harries E."/>
            <person name="Marcos J.F."/>
            <person name="Gonzalez-Candelas L."/>
            <person name="Gabaldon T."/>
        </authorList>
    </citation>
    <scope>NUCLEOTIDE SEQUENCE [LARGE SCALE GENOMIC DNA]</scope>
    <source>
        <strain evidence="2">PHI26 / CECT 20796</strain>
    </source>
</reference>
<accession>K9FYM7</accession>
<dbReference type="Proteomes" id="UP000009882">
    <property type="component" value="Unassembled WGS sequence"/>
</dbReference>
<protein>
    <submittedName>
        <fullName evidence="1">Uncharacterized protein</fullName>
    </submittedName>
</protein>
<gene>
    <name evidence="1" type="ORF">PDIG_79240</name>
</gene>
<name>K9FYM7_PEND2</name>
<sequence length="40" mass="4633">MSCGFVANVSCMKQIKNISDLDRTKKNLNYTLFHMIQLLN</sequence>
<dbReference type="HOGENOM" id="CLU_3299560_0_0_1"/>
<dbReference type="InParanoid" id="K9FYM7"/>
<keyword evidence="2" id="KW-1185">Reference proteome</keyword>
<proteinExistence type="predicted"/>
<dbReference type="AlphaFoldDB" id="K9FYM7"/>
<dbReference type="EMBL" id="AKCT01000295">
    <property type="protein sequence ID" value="EKV06146.1"/>
    <property type="molecule type" value="Genomic_DNA"/>
</dbReference>
<evidence type="ECO:0000313" key="2">
    <source>
        <dbReference type="Proteomes" id="UP000009882"/>
    </source>
</evidence>
<organism evidence="1 2">
    <name type="scientific">Penicillium digitatum (strain PHI26 / CECT 20796)</name>
    <name type="common">Green mold</name>
    <dbReference type="NCBI Taxonomy" id="1170229"/>
    <lineage>
        <taxon>Eukaryota</taxon>
        <taxon>Fungi</taxon>
        <taxon>Dikarya</taxon>
        <taxon>Ascomycota</taxon>
        <taxon>Pezizomycotina</taxon>
        <taxon>Eurotiomycetes</taxon>
        <taxon>Eurotiomycetidae</taxon>
        <taxon>Eurotiales</taxon>
        <taxon>Aspergillaceae</taxon>
        <taxon>Penicillium</taxon>
    </lineage>
</organism>